<evidence type="ECO:0000313" key="2">
    <source>
        <dbReference type="EMBL" id="KAJ1165071.1"/>
    </source>
</evidence>
<dbReference type="EMBL" id="JANPWB010000008">
    <property type="protein sequence ID" value="KAJ1165071.1"/>
    <property type="molecule type" value="Genomic_DNA"/>
</dbReference>
<comment type="caution">
    <text evidence="2">The sequence shown here is derived from an EMBL/GenBank/DDBJ whole genome shotgun (WGS) entry which is preliminary data.</text>
</comment>
<gene>
    <name evidence="2" type="ORF">NDU88_005501</name>
</gene>
<reference evidence="2" key="1">
    <citation type="journal article" date="2022" name="bioRxiv">
        <title>Sequencing and chromosome-scale assembly of the giantPleurodeles waltlgenome.</title>
        <authorList>
            <person name="Brown T."/>
            <person name="Elewa A."/>
            <person name="Iarovenko S."/>
            <person name="Subramanian E."/>
            <person name="Araus A.J."/>
            <person name="Petzold A."/>
            <person name="Susuki M."/>
            <person name="Suzuki K.-i.T."/>
            <person name="Hayashi T."/>
            <person name="Toyoda A."/>
            <person name="Oliveira C."/>
            <person name="Osipova E."/>
            <person name="Leigh N.D."/>
            <person name="Simon A."/>
            <person name="Yun M.H."/>
        </authorList>
    </citation>
    <scope>NUCLEOTIDE SEQUENCE</scope>
    <source>
        <strain evidence="2">20211129_DDA</strain>
        <tissue evidence="2">Liver</tissue>
    </source>
</reference>
<proteinExistence type="predicted"/>
<evidence type="ECO:0000313" key="3">
    <source>
        <dbReference type="Proteomes" id="UP001066276"/>
    </source>
</evidence>
<dbReference type="AlphaFoldDB" id="A0AAV7SLZ0"/>
<feature type="region of interest" description="Disordered" evidence="1">
    <location>
        <begin position="1"/>
        <end position="133"/>
    </location>
</feature>
<keyword evidence="3" id="KW-1185">Reference proteome</keyword>
<dbReference type="Proteomes" id="UP001066276">
    <property type="component" value="Chromosome 4_2"/>
</dbReference>
<feature type="compositionally biased region" description="Basic and acidic residues" evidence="1">
    <location>
        <begin position="11"/>
        <end position="47"/>
    </location>
</feature>
<organism evidence="2 3">
    <name type="scientific">Pleurodeles waltl</name>
    <name type="common">Iberian ribbed newt</name>
    <dbReference type="NCBI Taxonomy" id="8319"/>
    <lineage>
        <taxon>Eukaryota</taxon>
        <taxon>Metazoa</taxon>
        <taxon>Chordata</taxon>
        <taxon>Craniata</taxon>
        <taxon>Vertebrata</taxon>
        <taxon>Euteleostomi</taxon>
        <taxon>Amphibia</taxon>
        <taxon>Batrachia</taxon>
        <taxon>Caudata</taxon>
        <taxon>Salamandroidea</taxon>
        <taxon>Salamandridae</taxon>
        <taxon>Pleurodelinae</taxon>
        <taxon>Pleurodeles</taxon>
    </lineage>
</organism>
<name>A0AAV7SLZ0_PLEWA</name>
<protein>
    <submittedName>
        <fullName evidence="2">Uncharacterized protein</fullName>
    </submittedName>
</protein>
<sequence length="179" mass="20019">MDSPSTSHIELGAERRSADSCGYEIKDIRNPDGRIPEHIPVRSKEEETIAEAGNPDIRVPNSLNREDGLRARGAPNTRDAEGGEDEQGGEQLNEGRGVTHGQTLVEEQPNTGQDDSTTGQDGPKKLERRHVPGGTWLSQRVGYLRIQKMLPRTLTPEMMLWDLSIKNQLRIYELLENKL</sequence>
<accession>A0AAV7SLZ0</accession>
<evidence type="ECO:0000256" key="1">
    <source>
        <dbReference type="SAM" id="MobiDB-lite"/>
    </source>
</evidence>
<feature type="compositionally biased region" description="Polar residues" evidence="1">
    <location>
        <begin position="108"/>
        <end position="120"/>
    </location>
</feature>